<sequence>MATSVKMDEGTKSDLEKLQAEIRLKAGKQVTQQEILARIVAHAVDSKADLIDSFRDEMPALDPSEREAFHQGMISSGVKTSESDIDEELYG</sequence>
<organism evidence="2 3">
    <name type="scientific">Haladaptatus litoreus</name>
    <dbReference type="NCBI Taxonomy" id="553468"/>
    <lineage>
        <taxon>Archaea</taxon>
        <taxon>Methanobacteriati</taxon>
        <taxon>Methanobacteriota</taxon>
        <taxon>Stenosarchaea group</taxon>
        <taxon>Halobacteria</taxon>
        <taxon>Halobacteriales</taxon>
        <taxon>Haladaptataceae</taxon>
        <taxon>Haladaptatus</taxon>
    </lineage>
</organism>
<keyword evidence="3" id="KW-1185">Reference proteome</keyword>
<accession>A0A1N7ENL6</accession>
<evidence type="ECO:0000313" key="3">
    <source>
        <dbReference type="Proteomes" id="UP000186914"/>
    </source>
</evidence>
<feature type="region of interest" description="Disordered" evidence="1">
    <location>
        <begin position="67"/>
        <end position="91"/>
    </location>
</feature>
<evidence type="ECO:0000313" key="2">
    <source>
        <dbReference type="EMBL" id="SIR89681.1"/>
    </source>
</evidence>
<dbReference type="RefSeq" id="WP_076432691.1">
    <property type="nucleotide sequence ID" value="NZ_FTNO01000006.1"/>
</dbReference>
<gene>
    <name evidence="2" type="ORF">SAMN05421858_4440</name>
</gene>
<dbReference type="EMBL" id="FTNO01000006">
    <property type="protein sequence ID" value="SIR89681.1"/>
    <property type="molecule type" value="Genomic_DNA"/>
</dbReference>
<dbReference type="Proteomes" id="UP000186914">
    <property type="component" value="Unassembled WGS sequence"/>
</dbReference>
<protein>
    <submittedName>
        <fullName evidence="2">Uncharacterized protein</fullName>
    </submittedName>
</protein>
<evidence type="ECO:0000256" key="1">
    <source>
        <dbReference type="SAM" id="MobiDB-lite"/>
    </source>
</evidence>
<dbReference type="AlphaFoldDB" id="A0A1N7ENL6"/>
<proteinExistence type="predicted"/>
<name>A0A1N7ENL6_9EURY</name>
<reference evidence="3" key="1">
    <citation type="submission" date="2017-01" db="EMBL/GenBank/DDBJ databases">
        <authorList>
            <person name="Varghese N."/>
            <person name="Submissions S."/>
        </authorList>
    </citation>
    <scope>NUCLEOTIDE SEQUENCE [LARGE SCALE GENOMIC DNA]</scope>
    <source>
        <strain evidence="3">CGMCC 1.7737</strain>
    </source>
</reference>